<dbReference type="OrthoDB" id="8879391at2759"/>
<evidence type="ECO:0000256" key="3">
    <source>
        <dbReference type="ARBA" id="ARBA00022989"/>
    </source>
</evidence>
<dbReference type="InterPro" id="IPR018490">
    <property type="entry name" value="cNMP-bd_dom_sf"/>
</dbReference>
<evidence type="ECO:0000256" key="4">
    <source>
        <dbReference type="ARBA" id="ARBA00023136"/>
    </source>
</evidence>
<comment type="subcellular location">
    <subcellularLocation>
        <location evidence="1">Membrane</location>
        <topology evidence="1">Multi-pass membrane protein</topology>
    </subcellularLocation>
</comment>
<evidence type="ECO:0000259" key="6">
    <source>
        <dbReference type="Pfam" id="PF00520"/>
    </source>
</evidence>
<dbReference type="SUPFAM" id="SSF81324">
    <property type="entry name" value="Voltage-gated potassium channels"/>
    <property type="match status" value="1"/>
</dbReference>
<dbReference type="InterPro" id="IPR005821">
    <property type="entry name" value="Ion_trans_dom"/>
</dbReference>
<evidence type="ECO:0000256" key="1">
    <source>
        <dbReference type="ARBA" id="ARBA00004141"/>
    </source>
</evidence>
<keyword evidence="8" id="KW-1185">Reference proteome</keyword>
<evidence type="ECO:0000256" key="5">
    <source>
        <dbReference type="SAM" id="Phobius"/>
    </source>
</evidence>
<dbReference type="Gene3D" id="1.10.287.630">
    <property type="entry name" value="Helix hairpin bin"/>
    <property type="match status" value="1"/>
</dbReference>
<feature type="transmembrane region" description="Helical" evidence="5">
    <location>
        <begin position="103"/>
        <end position="121"/>
    </location>
</feature>
<protein>
    <submittedName>
        <fullName evidence="7">Voltage-gated ion channel superfamily</fullName>
    </submittedName>
</protein>
<dbReference type="EMBL" id="JWZX01003188">
    <property type="protein sequence ID" value="KOO23469.1"/>
    <property type="molecule type" value="Genomic_DNA"/>
</dbReference>
<dbReference type="AlphaFoldDB" id="A0A0M0JA66"/>
<dbReference type="PANTHER" id="PTHR10217:SF435">
    <property type="entry name" value="POTASSIUM VOLTAGE-GATED CHANNEL PROTEIN EAG"/>
    <property type="match status" value="1"/>
</dbReference>
<feature type="domain" description="Ion transport" evidence="6">
    <location>
        <begin position="25"/>
        <end position="306"/>
    </location>
</feature>
<feature type="transmembrane region" description="Helical" evidence="5">
    <location>
        <begin position="251"/>
        <end position="269"/>
    </location>
</feature>
<feature type="transmembrane region" description="Helical" evidence="5">
    <location>
        <begin position="281"/>
        <end position="304"/>
    </location>
</feature>
<dbReference type="SUPFAM" id="SSF51206">
    <property type="entry name" value="cAMP-binding domain-like"/>
    <property type="match status" value="1"/>
</dbReference>
<evidence type="ECO:0000256" key="2">
    <source>
        <dbReference type="ARBA" id="ARBA00022692"/>
    </source>
</evidence>
<dbReference type="PRINTS" id="PR01463">
    <property type="entry name" value="EAGCHANLFMLY"/>
</dbReference>
<gene>
    <name evidence="7" type="ORF">Ctob_002370</name>
</gene>
<dbReference type="PANTHER" id="PTHR10217">
    <property type="entry name" value="VOLTAGE AND LIGAND GATED POTASSIUM CHANNEL"/>
    <property type="match status" value="1"/>
</dbReference>
<evidence type="ECO:0000313" key="8">
    <source>
        <dbReference type="Proteomes" id="UP000037460"/>
    </source>
</evidence>
<feature type="transmembrane region" description="Helical" evidence="5">
    <location>
        <begin position="200"/>
        <end position="221"/>
    </location>
</feature>
<comment type="caution">
    <text evidence="7">The sequence shown here is derived from an EMBL/GenBank/DDBJ whole genome shotgun (WGS) entry which is preliminary data.</text>
</comment>
<keyword evidence="4 5" id="KW-0472">Membrane</keyword>
<dbReference type="Pfam" id="PF00520">
    <property type="entry name" value="Ion_trans"/>
    <property type="match status" value="1"/>
</dbReference>
<proteinExistence type="predicted"/>
<dbReference type="InterPro" id="IPR050818">
    <property type="entry name" value="KCNH_animal-type"/>
</dbReference>
<dbReference type="Proteomes" id="UP000037460">
    <property type="component" value="Unassembled WGS sequence"/>
</dbReference>
<dbReference type="Gene3D" id="1.10.287.70">
    <property type="match status" value="1"/>
</dbReference>
<dbReference type="GO" id="GO:0005886">
    <property type="term" value="C:plasma membrane"/>
    <property type="evidence" value="ECO:0007669"/>
    <property type="project" value="TreeGrafter"/>
</dbReference>
<dbReference type="GO" id="GO:0042391">
    <property type="term" value="P:regulation of membrane potential"/>
    <property type="evidence" value="ECO:0007669"/>
    <property type="project" value="TreeGrafter"/>
</dbReference>
<dbReference type="InterPro" id="IPR003938">
    <property type="entry name" value="K_chnl_volt-dep_EAG/ELK/ERG"/>
</dbReference>
<dbReference type="GO" id="GO:0005249">
    <property type="term" value="F:voltage-gated potassium channel activity"/>
    <property type="evidence" value="ECO:0007669"/>
    <property type="project" value="InterPro"/>
</dbReference>
<evidence type="ECO:0000313" key="7">
    <source>
        <dbReference type="EMBL" id="KOO23469.1"/>
    </source>
</evidence>
<reference evidence="8" key="1">
    <citation type="journal article" date="2015" name="PLoS Genet.">
        <title>Genome Sequence and Transcriptome Analyses of Chrysochromulina tobin: Metabolic Tools for Enhanced Algal Fitness in the Prominent Order Prymnesiales (Haptophyceae).</title>
        <authorList>
            <person name="Hovde B.T."/>
            <person name="Deodato C.R."/>
            <person name="Hunsperger H.M."/>
            <person name="Ryken S.A."/>
            <person name="Yost W."/>
            <person name="Jha R.K."/>
            <person name="Patterson J."/>
            <person name="Monnat R.J. Jr."/>
            <person name="Barlow S.B."/>
            <person name="Starkenburg S.R."/>
            <person name="Cattolico R.A."/>
        </authorList>
    </citation>
    <scope>NUCLEOTIDE SEQUENCE</scope>
    <source>
        <strain evidence="8">CCMP291</strain>
    </source>
</reference>
<feature type="transmembrane region" description="Helical" evidence="5">
    <location>
        <begin position="64"/>
        <end position="82"/>
    </location>
</feature>
<accession>A0A0M0JA66</accession>
<feature type="transmembrane region" description="Helical" evidence="5">
    <location>
        <begin position="21"/>
        <end position="44"/>
    </location>
</feature>
<organism evidence="7 8">
    <name type="scientific">Chrysochromulina tobinii</name>
    <dbReference type="NCBI Taxonomy" id="1460289"/>
    <lineage>
        <taxon>Eukaryota</taxon>
        <taxon>Haptista</taxon>
        <taxon>Haptophyta</taxon>
        <taxon>Prymnesiophyceae</taxon>
        <taxon>Prymnesiales</taxon>
        <taxon>Chrysochromulinaceae</taxon>
        <taxon>Chrysochromulina</taxon>
    </lineage>
</organism>
<keyword evidence="3 5" id="KW-1133">Transmembrane helix</keyword>
<name>A0A0M0JA66_9EUKA</name>
<sequence length="442" mass="50430">MRSMLIKSYMGDRDTINPQRSTWIPIWDVVTFFATVLTAIVTPYEVGFVEDAQCVDGLFLFNRIIDLLFMIDIVILFHLQYVDGTTGVWVTSKRKIAWQYLKTWFFFDVLSILPIYVVLLLDENATCYPFVHDPTRPEVGSGPLDGSERTGMKAALGVRTIRLLRLVKLARVLKAARVFTSLITDLLVKYFEITYAVTEIIKLIFMIISIAHLSACMWSFLPSLFIDDESPTWKRAMREDKGQDFDSPLELYVAALYWATMTLTGIGYGDISAQNTPEQAVAVVLMLVTASAWAYVIGTIAGVYSTLNPNLVQYRNTMDTLNYFMRERQLPKDMRIMLREYFHNARHMLEANDDEDLLAKMSPLLKGTVAVAANSIWLRQIWFLNGLGSTRLERDFVAALAMELQLSAFIVHERMPIGQLYVLKQGMVVKLYRFLGKGRVAI</sequence>
<keyword evidence="2 5" id="KW-0812">Transmembrane</keyword>